<accession>A0A9P3LC68</accession>
<dbReference type="EMBL" id="BPQB01000012">
    <property type="protein sequence ID" value="GJE89259.1"/>
    <property type="molecule type" value="Genomic_DNA"/>
</dbReference>
<organism evidence="1 2">
    <name type="scientific">Phanerochaete sordida</name>
    <dbReference type="NCBI Taxonomy" id="48140"/>
    <lineage>
        <taxon>Eukaryota</taxon>
        <taxon>Fungi</taxon>
        <taxon>Dikarya</taxon>
        <taxon>Basidiomycota</taxon>
        <taxon>Agaricomycotina</taxon>
        <taxon>Agaricomycetes</taxon>
        <taxon>Polyporales</taxon>
        <taxon>Phanerochaetaceae</taxon>
        <taxon>Phanerochaete</taxon>
    </lineage>
</organism>
<dbReference type="SUPFAM" id="SSF52058">
    <property type="entry name" value="L domain-like"/>
    <property type="match status" value="1"/>
</dbReference>
<dbReference type="Proteomes" id="UP000703269">
    <property type="component" value="Unassembled WGS sequence"/>
</dbReference>
<protein>
    <recommendedName>
        <fullName evidence="3">F-box domain-containing protein</fullName>
    </recommendedName>
</protein>
<gene>
    <name evidence="1" type="ORF">PsYK624_053560</name>
</gene>
<sequence length="569" mass="62994">MSSKFHLRDMGGLERALPRIAGPGSAWHPLRRIAARVRARVAGSGRRTRTASFPIERLPEELLAKVFSWVIAYCRQAALWDSYSFAFYGFDDEHTSHPGGCSSAPYAWLKIRHVCRYWRKVALAHPRLSTTIFLTRPECVEDMLRRAGTLPLEVYDPSVQYIDTHSEGVAAARLMVLEHVARIRHGTFAYTDDPTAIDWSASLTPRHNNTCNAQSLELLSMDDVYLPYSSLSNVHFPHLRKLSCFYYDAVAPGQLLNAPQLRTLHLVNCTTPIAAPELLRLLGSLPTLTSLALILVLLESEDFPHLSSAPPAPHTHLPALRHLALCTRSAASGLSLLLQLAHPAHTSLDLRFSELSTGAHASCACVRAVLAATLARWAALPPPYARVAVTCPRSPEGAFWLELWPASPSPSSSSPPAPHSSPRPFLRLAIHALHAHPQLFTHLLRALPHAHALTSARLATRRAGWSVGSWARVLCALPALERLEVACEVVGRAGKRADRRADKRMDKWAWADARAVCPRLRELRVEATRVPRWRWRAVREVRDAGGLAGLVCVLRVLHGEGLDVEVVYC</sequence>
<proteinExistence type="predicted"/>
<dbReference type="OrthoDB" id="3353710at2759"/>
<dbReference type="AlphaFoldDB" id="A0A9P3LC68"/>
<evidence type="ECO:0008006" key="3">
    <source>
        <dbReference type="Google" id="ProtNLM"/>
    </source>
</evidence>
<evidence type="ECO:0000313" key="1">
    <source>
        <dbReference type="EMBL" id="GJE89259.1"/>
    </source>
</evidence>
<reference evidence="1 2" key="1">
    <citation type="submission" date="2021-08" db="EMBL/GenBank/DDBJ databases">
        <title>Draft Genome Sequence of Phanerochaete sordida strain YK-624.</title>
        <authorList>
            <person name="Mori T."/>
            <person name="Dohra H."/>
            <person name="Suzuki T."/>
            <person name="Kawagishi H."/>
            <person name="Hirai H."/>
        </authorList>
    </citation>
    <scope>NUCLEOTIDE SEQUENCE [LARGE SCALE GENOMIC DNA]</scope>
    <source>
        <strain evidence="1 2">YK-624</strain>
    </source>
</reference>
<name>A0A9P3LC68_9APHY</name>
<dbReference type="Gene3D" id="1.20.1280.50">
    <property type="match status" value="1"/>
</dbReference>
<evidence type="ECO:0000313" key="2">
    <source>
        <dbReference type="Proteomes" id="UP000703269"/>
    </source>
</evidence>
<comment type="caution">
    <text evidence="1">The sequence shown here is derived from an EMBL/GenBank/DDBJ whole genome shotgun (WGS) entry which is preliminary data.</text>
</comment>
<dbReference type="InterPro" id="IPR032675">
    <property type="entry name" value="LRR_dom_sf"/>
</dbReference>
<keyword evidence="2" id="KW-1185">Reference proteome</keyword>
<dbReference type="Gene3D" id="3.80.10.10">
    <property type="entry name" value="Ribonuclease Inhibitor"/>
    <property type="match status" value="1"/>
</dbReference>